<dbReference type="HOGENOM" id="CLU_3377651_0_0_1"/>
<accession>T1KAZ7</accession>
<dbReference type="Proteomes" id="UP000015104">
    <property type="component" value="Unassembled WGS sequence"/>
</dbReference>
<sequence>MHLTYQQSGQLLIESKLKIKFNSGVIKRIKQLLD</sequence>
<protein>
    <submittedName>
        <fullName evidence="1">Uncharacterized protein</fullName>
    </submittedName>
</protein>
<reference evidence="2" key="1">
    <citation type="submission" date="2011-08" db="EMBL/GenBank/DDBJ databases">
        <authorList>
            <person name="Rombauts S."/>
        </authorList>
    </citation>
    <scope>NUCLEOTIDE SEQUENCE</scope>
    <source>
        <strain evidence="2">London</strain>
    </source>
</reference>
<dbReference type="AlphaFoldDB" id="T1KAZ7"/>
<keyword evidence="2" id="KW-1185">Reference proteome</keyword>
<reference evidence="1" key="2">
    <citation type="submission" date="2015-06" db="UniProtKB">
        <authorList>
            <consortium name="EnsemblMetazoa"/>
        </authorList>
    </citation>
    <scope>IDENTIFICATION</scope>
</reference>
<dbReference type="EMBL" id="CAEY01001943">
    <property type="status" value="NOT_ANNOTATED_CDS"/>
    <property type="molecule type" value="Genomic_DNA"/>
</dbReference>
<evidence type="ECO:0000313" key="2">
    <source>
        <dbReference type="Proteomes" id="UP000015104"/>
    </source>
</evidence>
<organism evidence="1 2">
    <name type="scientific">Tetranychus urticae</name>
    <name type="common">Two-spotted spider mite</name>
    <dbReference type="NCBI Taxonomy" id="32264"/>
    <lineage>
        <taxon>Eukaryota</taxon>
        <taxon>Metazoa</taxon>
        <taxon>Ecdysozoa</taxon>
        <taxon>Arthropoda</taxon>
        <taxon>Chelicerata</taxon>
        <taxon>Arachnida</taxon>
        <taxon>Acari</taxon>
        <taxon>Acariformes</taxon>
        <taxon>Trombidiformes</taxon>
        <taxon>Prostigmata</taxon>
        <taxon>Eleutherengona</taxon>
        <taxon>Raphignathae</taxon>
        <taxon>Tetranychoidea</taxon>
        <taxon>Tetranychidae</taxon>
        <taxon>Tetranychus</taxon>
    </lineage>
</organism>
<proteinExistence type="predicted"/>
<evidence type="ECO:0000313" key="1">
    <source>
        <dbReference type="EnsemblMetazoa" id="tetur08g02320.1"/>
    </source>
</evidence>
<name>T1KAZ7_TETUR</name>
<dbReference type="EnsemblMetazoa" id="tetur08g02320.1">
    <property type="protein sequence ID" value="tetur08g02320.1"/>
    <property type="gene ID" value="tetur08g02320"/>
</dbReference>